<dbReference type="Proteomes" id="UP000192920">
    <property type="component" value="Unassembled WGS sequence"/>
</dbReference>
<dbReference type="EMBL" id="FXAG01000006">
    <property type="protein sequence ID" value="SMF13911.1"/>
    <property type="molecule type" value="Genomic_DNA"/>
</dbReference>
<sequence length="383" mass="44090">MATRSSFNSAQLQAFEQAYDITHEDIAAQTRGEFLKAFPLKSLPKIKLDEYVIGHQQPTFCAHVEAKTRPWANIQGATAEKFGIYFGKTKSDPNKIYRFTRRFGNTKDEAFRSIKGALLELVQLGQRAELDFEAIDANLLSQMFKAKILSLYFPDRFLNVCSAEHLELLGMELGYGDGLPASEYQYLLLQEKFSNRNTREWSNPKFMAFLYDKYIHTDRKPTATIQKPRKKAAHRTINFEDVQSQRDAIGKAAEAFALEWEKQRLEGAGLTLLIPKIEDRRDRPGFGYDFLSHTAPQRQRYIEVKSVGKLTNGEGHRFFLSGNEHIVSMSTEHRGAYFFYLVFFDRNGLPEELRPICADELYQNSEISPASYVVRFDFGRPDR</sequence>
<reference evidence="3" key="1">
    <citation type="submission" date="2017-04" db="EMBL/GenBank/DDBJ databases">
        <authorList>
            <person name="Varghese N."/>
            <person name="Submissions S."/>
        </authorList>
    </citation>
    <scope>NUCLEOTIDE SEQUENCE [LARGE SCALE GENOMIC DNA]</scope>
    <source>
        <strain evidence="3">DSM 22618</strain>
    </source>
</reference>
<dbReference type="InterPro" id="IPR024975">
    <property type="entry name" value="NOV_C"/>
</dbReference>
<evidence type="ECO:0000259" key="1">
    <source>
        <dbReference type="Pfam" id="PF13020"/>
    </source>
</evidence>
<evidence type="ECO:0000313" key="2">
    <source>
        <dbReference type="EMBL" id="SMF13911.1"/>
    </source>
</evidence>
<dbReference type="AlphaFoldDB" id="A0A1Y6BJ83"/>
<name>A0A1Y6BJ83_9NEIS</name>
<evidence type="ECO:0000313" key="3">
    <source>
        <dbReference type="Proteomes" id="UP000192920"/>
    </source>
</evidence>
<keyword evidence="3" id="KW-1185">Reference proteome</keyword>
<protein>
    <recommendedName>
        <fullName evidence="1">Protein NO VEIN C-terminal domain-containing protein</fullName>
    </recommendedName>
</protein>
<accession>A0A1Y6BJ83</accession>
<dbReference type="STRING" id="1123014.SAMN02745746_01523"/>
<dbReference type="Pfam" id="PF13020">
    <property type="entry name" value="NOV_C"/>
    <property type="match status" value="1"/>
</dbReference>
<feature type="domain" description="Protein NO VEIN C-terminal" evidence="1">
    <location>
        <begin position="253"/>
        <end position="345"/>
    </location>
</feature>
<organism evidence="2 3">
    <name type="scientific">Pseudogulbenkiania subflava DSM 22618</name>
    <dbReference type="NCBI Taxonomy" id="1123014"/>
    <lineage>
        <taxon>Bacteria</taxon>
        <taxon>Pseudomonadati</taxon>
        <taxon>Pseudomonadota</taxon>
        <taxon>Betaproteobacteria</taxon>
        <taxon>Neisseriales</taxon>
        <taxon>Chromobacteriaceae</taxon>
        <taxon>Pseudogulbenkiania</taxon>
    </lineage>
</organism>
<dbReference type="RefSeq" id="WP_085275892.1">
    <property type="nucleotide sequence ID" value="NZ_FXAG01000006.1"/>
</dbReference>
<proteinExistence type="predicted"/>
<gene>
    <name evidence="2" type="ORF">SAMN02745746_01523</name>
</gene>